<dbReference type="InterPro" id="IPR011045">
    <property type="entry name" value="N2O_reductase_N"/>
</dbReference>
<dbReference type="SUPFAM" id="SSF51004">
    <property type="entry name" value="C-terminal (heme d1) domain of cytochrome cd1-nitrite reductase"/>
    <property type="match status" value="1"/>
</dbReference>
<dbReference type="Gene3D" id="2.130.10.10">
    <property type="entry name" value="YVTN repeat-like/Quinoprotein amine dehydrogenase"/>
    <property type="match status" value="6"/>
</dbReference>
<evidence type="ECO:0000256" key="1">
    <source>
        <dbReference type="SAM" id="MobiDB-lite"/>
    </source>
</evidence>
<dbReference type="RefSeq" id="WP_255060885.1">
    <property type="nucleotide sequence ID" value="NZ_JANDBD010000006.1"/>
</dbReference>
<reference evidence="3 4" key="1">
    <citation type="submission" date="2022-06" db="EMBL/GenBank/DDBJ databases">
        <title>Mycolicibacterium sp. CAU 1645 isolated from seawater.</title>
        <authorList>
            <person name="Kim W."/>
        </authorList>
    </citation>
    <scope>NUCLEOTIDE SEQUENCE [LARGE SCALE GENOMIC DNA]</scope>
    <source>
        <strain evidence="3 4">CAU 1645</strain>
    </source>
</reference>
<dbReference type="Gene3D" id="2.60.40.3440">
    <property type="match status" value="2"/>
</dbReference>
<dbReference type="InterPro" id="IPR011964">
    <property type="entry name" value="YVTN_b-propeller_repeat"/>
</dbReference>
<dbReference type="EMBL" id="JANDBD010000006">
    <property type="protein sequence ID" value="MCP9273565.1"/>
    <property type="molecule type" value="Genomic_DNA"/>
</dbReference>
<evidence type="ECO:0000313" key="4">
    <source>
        <dbReference type="Proteomes" id="UP001651690"/>
    </source>
</evidence>
<dbReference type="PANTHER" id="PTHR47197">
    <property type="entry name" value="PROTEIN NIRF"/>
    <property type="match status" value="1"/>
</dbReference>
<dbReference type="NCBIfam" id="NF012211">
    <property type="entry name" value="tand_rpt_95"/>
    <property type="match status" value="3"/>
</dbReference>
<organism evidence="3 4">
    <name type="scientific">Mycolicibacterium arenosum</name>
    <dbReference type="NCBI Taxonomy" id="2952157"/>
    <lineage>
        <taxon>Bacteria</taxon>
        <taxon>Bacillati</taxon>
        <taxon>Actinomycetota</taxon>
        <taxon>Actinomycetes</taxon>
        <taxon>Mycobacteriales</taxon>
        <taxon>Mycobacteriaceae</taxon>
        <taxon>Mycolicibacterium</taxon>
    </lineage>
</organism>
<dbReference type="SUPFAM" id="SSF63825">
    <property type="entry name" value="YWTD domain"/>
    <property type="match status" value="1"/>
</dbReference>
<gene>
    <name evidence="3" type="ORF">NM203_15355</name>
</gene>
<dbReference type="Pfam" id="PF10282">
    <property type="entry name" value="Lactonase"/>
    <property type="match status" value="2"/>
</dbReference>
<dbReference type="InterPro" id="IPR002126">
    <property type="entry name" value="Cadherin-like_dom"/>
</dbReference>
<proteinExistence type="predicted"/>
<feature type="compositionally biased region" description="Low complexity" evidence="1">
    <location>
        <begin position="170"/>
        <end position="182"/>
    </location>
</feature>
<dbReference type="InterPro" id="IPR015943">
    <property type="entry name" value="WD40/YVTN_repeat-like_dom_sf"/>
</dbReference>
<sequence length="1432" mass="145397">MYPTFTLTAVPLAADRSGYARFVGRIGALAVALGVGAAVATGHGVPIAHADDTNQESPAGEQPGDVQPDDGPGTAQTEPDSAPVVTVNGEPTDGNPMPAENPGGSVVPEMNVDSSGGYLEGEHGEDDETPTTGGTTTIVGSIGETSTLTTPPDTGPAETPAAPAPPAEPAAPTGNTAPTPTTEQPNRPVKPEHNDPQNDLGELTVINDGRNTPADAGARLTTFQPDAAATQSFSTLIAPQPNIIEPEQPSLLAGLLTVPGVALRLAATVAIGVLAPFLAPGPVLPPQPPVLWAVLAWVRREIQRTLWNQTPHAVDNSVTTSEDAAVTIDALANDTDFDEDGLAISDYTQPANGSVVLNPDGTFTYTPDADFNGVDSFQYAVVDTDSLPHFHGILRGLFNLGHQDVATVTITVNAVEDNIGPPVADDDAATVAEGGTVAIDVLTGDTDPDGNTTLDPTSVVVVTPPANGTVTVDPVTGVITYTHNGTETLTDTFTYTVEDTTGALSNTATVTITVTPVNDGAPVADNDAVTTDEDTPVDINVLGDDSDAEGSIPASNVSVVDGPSNGTASVNADGTVKYTPAADYNGPDSFTYTLDDGDPTTVDPTATVNISVAPVNDAPTVVTSTSTDNTTGKVTITVVVTDPDVGDAQTITLSPPANGTGSVGAVTGPTYDPIAQTYTYTAVYTPSPQARVNAYNTAVDPDVDSITVTVSDGVAPDVTTPVSVTISPLAAANGGTIATGGYPVGIAISADGERAYVANLTGTTVTVIDIDPTSPTYNQVVDTNLVTPGVQNIAVGNGPAYAAITPDGTRLYVTNGNSASVSVVDIAPGSPNRYRAIDTDGNAANGVTNIPVGNTPREIAISPDGTRAYVVNAGSHTVSVIDIDPTSVNYNKVVDVDPSTGGIDNVPVGTGPYAVAITPDGKRLFVTSITSTTVTVINVDAASPTRYQVIDANGAAAGNNIALSPSANPNGIAISPDGTRAYITNTNLDSVTVLDIQPGSPTQYQILDTNGAAAGVNIPVGDAPVGIKLNADGTRAYLVNSLGSTMTVIDIAPGSPTRYQVIDTNPTTAGLDAVAVANPLALALTPDGTRAYVSNTSAGTVTVIYLAGAADDGVAATTPISYVGASPFAALAHEGRIYVANNDDDTVTVIDATTNTIVDSDAATNGVQNITVGASPYALAASGSRVYVANSVGNSVTVIDTDTNTVIHTITNAGGMPSGLSVSGNRLYISNSAGTVTVVNTDDYSVIDTDGSTPGDQPIGLGAGPHMVFDNEVVGSRLYIADFAGSGGNGSVKVIDTVSNTVIDSIPLGQNPFQLLARGNRLYVTNISGDTVTVINTDTNTVVDTVPVGQEPTYMAIRGNRLYVSNFVDDTVTVINTDTNTVVDTNGSLPGDQPLTVSDAPAAMGIVGGTLYVFHFLSDTVTVIDLNTVSVL</sequence>
<dbReference type="PROSITE" id="PS50268">
    <property type="entry name" value="CADHERIN_2"/>
    <property type="match status" value="1"/>
</dbReference>
<dbReference type="PANTHER" id="PTHR47197:SF3">
    <property type="entry name" value="DIHYDRO-HEME D1 DEHYDROGENASE"/>
    <property type="match status" value="1"/>
</dbReference>
<dbReference type="SUPFAM" id="SSF50974">
    <property type="entry name" value="Nitrous oxide reductase, N-terminal domain"/>
    <property type="match status" value="1"/>
</dbReference>
<feature type="region of interest" description="Disordered" evidence="1">
    <location>
        <begin position="47"/>
        <end position="213"/>
    </location>
</feature>
<feature type="domain" description="Cadherin" evidence="2">
    <location>
        <begin position="423"/>
        <end position="524"/>
    </location>
</feature>
<comment type="caution">
    <text evidence="3">The sequence shown here is derived from an EMBL/GenBank/DDBJ whole genome shotgun (WGS) entry which is preliminary data.</text>
</comment>
<evidence type="ECO:0000313" key="3">
    <source>
        <dbReference type="EMBL" id="MCP9273565.1"/>
    </source>
</evidence>
<dbReference type="Gene3D" id="2.60.40.2810">
    <property type="match status" value="1"/>
</dbReference>
<name>A0ABT1M336_9MYCO</name>
<dbReference type="Pfam" id="PF17963">
    <property type="entry name" value="Big_9"/>
    <property type="match status" value="3"/>
</dbReference>
<dbReference type="CDD" id="cd11304">
    <property type="entry name" value="Cadherin_repeat"/>
    <property type="match status" value="1"/>
</dbReference>
<evidence type="ECO:0000259" key="2">
    <source>
        <dbReference type="PROSITE" id="PS50268"/>
    </source>
</evidence>
<dbReference type="InterPro" id="IPR051200">
    <property type="entry name" value="Host-pathogen_enzymatic-act"/>
</dbReference>
<dbReference type="InterPro" id="IPR011048">
    <property type="entry name" value="Haem_d1_sf"/>
</dbReference>
<dbReference type="InterPro" id="IPR019405">
    <property type="entry name" value="Lactonase_7-beta_prop"/>
</dbReference>
<dbReference type="Proteomes" id="UP001651690">
    <property type="component" value="Unassembled WGS sequence"/>
</dbReference>
<dbReference type="NCBIfam" id="TIGR02276">
    <property type="entry name" value="beta_rpt_yvtn"/>
    <property type="match status" value="3"/>
</dbReference>
<feature type="compositionally biased region" description="Low complexity" evidence="1">
    <location>
        <begin position="130"/>
        <end position="161"/>
    </location>
</feature>
<keyword evidence="4" id="KW-1185">Reference proteome</keyword>
<protein>
    <submittedName>
        <fullName evidence="3">Tandem-95 repeat protein</fullName>
    </submittedName>
</protein>
<accession>A0ABT1M336</accession>